<feature type="region of interest" description="Disordered" evidence="10">
    <location>
        <begin position="1"/>
        <end position="28"/>
    </location>
</feature>
<sequence length="494" mass="52215">MSVPPARRVPTSEQRAGPGPSSATTANQYYLALRTGEWERATSPPPTGHLRSTAVAVRSYGPLRSRPAIISPASALRHASTPNRPRVRDADGRIRRPAAKLIHPHPRAESPLSPFLSSPPLPRAQPVHGRSSNNSMKVLCSACEAAEARLLCCADEAALCARCDRDVHAANRLAGKHHRLPLLPPDDVSAPNCDICQEAHAYFFCVEDRALLCRACDMAVHTANAFVSAHRRFLLTGVQVGLQPAAAAQDADPHPPAAAEPLQTPPPPDRKAAAAGGGSSPALLYSDDDIDWAAGADAGGGVSVAVTLPDWSLVHEQFGAPPVVPRHADPALARTPSSKRSPRRSVAAAFTVQGGGGLAGGLPDWPLDEFFGFSEYSAGLAFAENDTSKRSVFHWQADSGKLGSTDGSPAGRPSSDASQDFFGQVPEFHQWSVPELPSPPTASGLHWQGGPRQGAATTTDVAAVFVPDISSPENPFWCYATAAGQPPTKRRRRC</sequence>
<dbReference type="Gene3D" id="3.30.160.60">
    <property type="entry name" value="Classic Zinc Finger"/>
    <property type="match status" value="1"/>
</dbReference>
<feature type="region of interest" description="Disordered" evidence="10">
    <location>
        <begin position="245"/>
        <end position="279"/>
    </location>
</feature>
<proteinExistence type="predicted"/>
<feature type="region of interest" description="Disordered" evidence="10">
    <location>
        <begin position="99"/>
        <end position="132"/>
    </location>
</feature>
<keyword evidence="8" id="KW-0539">Nucleus</keyword>
<name>A0A3L6FL97_MAIZE</name>
<evidence type="ECO:0000256" key="6">
    <source>
        <dbReference type="ARBA" id="ARBA00023015"/>
    </source>
</evidence>
<evidence type="ECO:0000256" key="10">
    <source>
        <dbReference type="SAM" id="MobiDB-lite"/>
    </source>
</evidence>
<dbReference type="Proteomes" id="UP000251960">
    <property type="component" value="Chromosome 3"/>
</dbReference>
<protein>
    <submittedName>
        <fullName evidence="12">B-box zinc finger protein 22</fullName>
    </submittedName>
</protein>
<dbReference type="EMBL" id="NCVQ01000004">
    <property type="protein sequence ID" value="PWZ33909.1"/>
    <property type="molecule type" value="Genomic_DNA"/>
</dbReference>
<dbReference type="InterPro" id="IPR000315">
    <property type="entry name" value="Znf_B-box"/>
</dbReference>
<dbReference type="GO" id="GO:0005634">
    <property type="term" value="C:nucleus"/>
    <property type="evidence" value="ECO:0007669"/>
    <property type="project" value="UniProtKB-SubCell"/>
</dbReference>
<keyword evidence="6" id="KW-0805">Transcription regulation</keyword>
<dbReference type="ExpressionAtlas" id="A0A3L6FL97">
    <property type="expression patterns" value="baseline and differential"/>
</dbReference>
<gene>
    <name evidence="12" type="primary">BBX22_0</name>
    <name evidence="12" type="ORF">Zm00014a_000552</name>
</gene>
<dbReference type="InterPro" id="IPR049808">
    <property type="entry name" value="CONSTANS-like_Bbox1"/>
</dbReference>
<accession>A0A3L6FL97</accession>
<evidence type="ECO:0000256" key="1">
    <source>
        <dbReference type="ARBA" id="ARBA00004123"/>
    </source>
</evidence>
<comment type="caution">
    <text evidence="12">The sequence shown here is derived from an EMBL/GenBank/DDBJ whole genome shotgun (WGS) entry which is preliminary data.</text>
</comment>
<feature type="compositionally biased region" description="Low complexity" evidence="10">
    <location>
        <begin position="333"/>
        <end position="345"/>
    </location>
</feature>
<evidence type="ECO:0000256" key="7">
    <source>
        <dbReference type="ARBA" id="ARBA00023163"/>
    </source>
</evidence>
<dbReference type="InterPro" id="IPR051979">
    <property type="entry name" value="B-box_zinc_finger"/>
</dbReference>
<evidence type="ECO:0000256" key="5">
    <source>
        <dbReference type="ARBA" id="ARBA00022833"/>
    </source>
</evidence>
<evidence type="ECO:0000313" key="12">
    <source>
        <dbReference type="EMBL" id="PWZ33909.1"/>
    </source>
</evidence>
<dbReference type="PANTHER" id="PTHR31832">
    <property type="entry name" value="B-BOX ZINC FINGER PROTEIN 22"/>
    <property type="match status" value="1"/>
</dbReference>
<feature type="domain" description="B box-type" evidence="11">
    <location>
        <begin position="135"/>
        <end position="182"/>
    </location>
</feature>
<keyword evidence="4 9" id="KW-0863">Zinc-finger</keyword>
<evidence type="ECO:0000313" key="13">
    <source>
        <dbReference type="Proteomes" id="UP000251960"/>
    </source>
</evidence>
<organism evidence="12 13">
    <name type="scientific">Zea mays</name>
    <name type="common">Maize</name>
    <dbReference type="NCBI Taxonomy" id="4577"/>
    <lineage>
        <taxon>Eukaryota</taxon>
        <taxon>Viridiplantae</taxon>
        <taxon>Streptophyta</taxon>
        <taxon>Embryophyta</taxon>
        <taxon>Tracheophyta</taxon>
        <taxon>Spermatophyta</taxon>
        <taxon>Magnoliopsida</taxon>
        <taxon>Liliopsida</taxon>
        <taxon>Poales</taxon>
        <taxon>Poaceae</taxon>
        <taxon>PACMAD clade</taxon>
        <taxon>Panicoideae</taxon>
        <taxon>Andropogonodae</taxon>
        <taxon>Andropogoneae</taxon>
        <taxon>Tripsacinae</taxon>
        <taxon>Zea</taxon>
    </lineage>
</organism>
<evidence type="ECO:0000256" key="4">
    <source>
        <dbReference type="ARBA" id="ARBA00022771"/>
    </source>
</evidence>
<keyword evidence="5" id="KW-0862">Zinc</keyword>
<keyword evidence="7" id="KW-0804">Transcription</keyword>
<keyword evidence="3" id="KW-0677">Repeat</keyword>
<comment type="subcellular location">
    <subcellularLocation>
        <location evidence="1">Nucleus</location>
    </subcellularLocation>
</comment>
<evidence type="ECO:0000256" key="3">
    <source>
        <dbReference type="ARBA" id="ARBA00022737"/>
    </source>
</evidence>
<feature type="domain" description="B box-type" evidence="11">
    <location>
        <begin position="188"/>
        <end position="235"/>
    </location>
</feature>
<evidence type="ECO:0000256" key="8">
    <source>
        <dbReference type="ARBA" id="ARBA00023242"/>
    </source>
</evidence>
<dbReference type="GO" id="GO:0008270">
    <property type="term" value="F:zinc ion binding"/>
    <property type="evidence" value="ECO:0007669"/>
    <property type="project" value="UniProtKB-KW"/>
</dbReference>
<feature type="region of interest" description="Disordered" evidence="10">
    <location>
        <begin position="325"/>
        <end position="345"/>
    </location>
</feature>
<dbReference type="Pfam" id="PF00643">
    <property type="entry name" value="zf-B_box"/>
    <property type="match status" value="1"/>
</dbReference>
<dbReference type="FunFam" id="3.30.160.60:FF:000589">
    <property type="entry name" value="B-box zinc finger protein 22"/>
    <property type="match status" value="1"/>
</dbReference>
<evidence type="ECO:0000256" key="9">
    <source>
        <dbReference type="PROSITE-ProRule" id="PRU00024"/>
    </source>
</evidence>
<dbReference type="SMART" id="SM00336">
    <property type="entry name" value="BBOX"/>
    <property type="match status" value="2"/>
</dbReference>
<dbReference type="PANTHER" id="PTHR31832:SF67">
    <property type="entry name" value="OS01G0202500 PROTEIN"/>
    <property type="match status" value="1"/>
</dbReference>
<keyword evidence="2" id="KW-0479">Metal-binding</keyword>
<dbReference type="PROSITE" id="PS50119">
    <property type="entry name" value="ZF_BBOX"/>
    <property type="match status" value="2"/>
</dbReference>
<feature type="region of interest" description="Disordered" evidence="10">
    <location>
        <begin position="400"/>
        <end position="419"/>
    </location>
</feature>
<evidence type="ECO:0000259" key="11">
    <source>
        <dbReference type="PROSITE" id="PS50119"/>
    </source>
</evidence>
<feature type="compositionally biased region" description="Pro residues" evidence="10">
    <location>
        <begin position="254"/>
        <end position="267"/>
    </location>
</feature>
<reference evidence="12 13" key="1">
    <citation type="journal article" date="2018" name="Nat. Genet.">
        <title>Extensive intraspecific gene order and gene structural variations between Mo17 and other maize genomes.</title>
        <authorList>
            <person name="Sun S."/>
            <person name="Zhou Y."/>
            <person name="Chen J."/>
            <person name="Shi J."/>
            <person name="Zhao H."/>
            <person name="Zhao H."/>
            <person name="Song W."/>
            <person name="Zhang M."/>
            <person name="Cui Y."/>
            <person name="Dong X."/>
            <person name="Liu H."/>
            <person name="Ma X."/>
            <person name="Jiao Y."/>
            <person name="Wang B."/>
            <person name="Wei X."/>
            <person name="Stein J.C."/>
            <person name="Glaubitz J.C."/>
            <person name="Lu F."/>
            <person name="Yu G."/>
            <person name="Liang C."/>
            <person name="Fengler K."/>
            <person name="Li B."/>
            <person name="Rafalski A."/>
            <person name="Schnable P.S."/>
            <person name="Ware D.H."/>
            <person name="Buckler E.S."/>
            <person name="Lai J."/>
        </authorList>
    </citation>
    <scope>NUCLEOTIDE SEQUENCE [LARGE SCALE GENOMIC DNA]</scope>
    <source>
        <strain evidence="13">cv. Missouri 17</strain>
        <tissue evidence="12">Seedling</tissue>
    </source>
</reference>
<dbReference type="AlphaFoldDB" id="A0A3L6FL97"/>
<evidence type="ECO:0000256" key="2">
    <source>
        <dbReference type="ARBA" id="ARBA00022723"/>
    </source>
</evidence>
<dbReference type="CDD" id="cd19821">
    <property type="entry name" value="Bbox1_BBX-like"/>
    <property type="match status" value="2"/>
</dbReference>